<evidence type="ECO:0000256" key="2">
    <source>
        <dbReference type="ARBA" id="ARBA00007998"/>
    </source>
</evidence>
<feature type="transmembrane region" description="Helical" evidence="8">
    <location>
        <begin position="270"/>
        <end position="289"/>
    </location>
</feature>
<evidence type="ECO:0000256" key="4">
    <source>
        <dbReference type="ARBA" id="ARBA00022544"/>
    </source>
</evidence>
<keyword evidence="3" id="KW-0813">Transport</keyword>
<feature type="transmembrane region" description="Helical" evidence="8">
    <location>
        <begin position="67"/>
        <end position="90"/>
    </location>
</feature>
<feature type="transmembrane region" description="Helical" evidence="8">
    <location>
        <begin position="301"/>
        <end position="321"/>
    </location>
</feature>
<feature type="transmembrane region" description="Helical" evidence="8">
    <location>
        <begin position="33"/>
        <end position="55"/>
    </location>
</feature>
<dbReference type="GO" id="GO:0016020">
    <property type="term" value="C:membrane"/>
    <property type="evidence" value="ECO:0007669"/>
    <property type="project" value="UniProtKB-SubCell"/>
</dbReference>
<evidence type="ECO:0000256" key="8">
    <source>
        <dbReference type="SAM" id="Phobius"/>
    </source>
</evidence>
<keyword evidence="6 8" id="KW-1133">Transmembrane helix</keyword>
<keyword evidence="4" id="KW-0309">Germination</keyword>
<comment type="subcellular location">
    <subcellularLocation>
        <location evidence="1">Membrane</location>
        <topology evidence="1">Multi-pass membrane protein</topology>
    </subcellularLocation>
</comment>
<keyword evidence="5 8" id="KW-0812">Transmembrane</keyword>
<evidence type="ECO:0000313" key="9">
    <source>
        <dbReference type="EMBL" id="SHI26316.1"/>
    </source>
</evidence>
<dbReference type="Pfam" id="PF03845">
    <property type="entry name" value="Spore_permease"/>
    <property type="match status" value="1"/>
</dbReference>
<dbReference type="AlphaFoldDB" id="A0A1M5ZQD7"/>
<sequence>MEEISSKQLFSMLLLFEIGSTIIFGFSTHAGRAAWASVLLSTLIGILINIVYYTLMKLNSGLTLIEWYPAQLGFFIGTPIAWIYALEFIYDGGRALSDLQILIPTTILPKTPMFVVELIFILVIMYALFSGIKTVARISQLFFPIMAILSIIEIILLAQSDVINYQYIKPFFGKGWEDIKDAVFPLGITQTFGQSIEFAMIWPIVKDSSNIFKSTIKGITIAGLFIALLDIIAVSVFGETTFSSSIFPMYRLVRVINVGHFIENLDAINVLYFLTTLFFKLYIHLYCALKSIQILTYSKNYRKFIIPICALVLYMSLNMSTSAAEHLEVGTKIIPFTLWLPLFYILPILLLIITIIKRRISQLN</sequence>
<gene>
    <name evidence="9" type="ORF">SAMN02745941_03230</name>
</gene>
<organism evidence="9 10">
    <name type="scientific">Clostridium intestinale DSM 6191</name>
    <dbReference type="NCBI Taxonomy" id="1121320"/>
    <lineage>
        <taxon>Bacteria</taxon>
        <taxon>Bacillati</taxon>
        <taxon>Bacillota</taxon>
        <taxon>Clostridia</taxon>
        <taxon>Eubacteriales</taxon>
        <taxon>Clostridiaceae</taxon>
        <taxon>Clostridium</taxon>
    </lineage>
</organism>
<dbReference type="PANTHER" id="PTHR34975:SF2">
    <property type="entry name" value="SPORE GERMINATION PROTEIN A2"/>
    <property type="match status" value="1"/>
</dbReference>
<dbReference type="EMBL" id="FQXU01000010">
    <property type="protein sequence ID" value="SHI26316.1"/>
    <property type="molecule type" value="Genomic_DNA"/>
</dbReference>
<feature type="transmembrane region" description="Helical" evidence="8">
    <location>
        <begin position="9"/>
        <end position="27"/>
    </location>
</feature>
<feature type="transmembrane region" description="Helical" evidence="8">
    <location>
        <begin position="141"/>
        <end position="162"/>
    </location>
</feature>
<feature type="transmembrane region" description="Helical" evidence="8">
    <location>
        <begin position="182"/>
        <end position="204"/>
    </location>
</feature>
<evidence type="ECO:0000313" key="10">
    <source>
        <dbReference type="Proteomes" id="UP000184241"/>
    </source>
</evidence>
<evidence type="ECO:0000256" key="3">
    <source>
        <dbReference type="ARBA" id="ARBA00022448"/>
    </source>
</evidence>
<evidence type="ECO:0000256" key="5">
    <source>
        <dbReference type="ARBA" id="ARBA00022692"/>
    </source>
</evidence>
<evidence type="ECO:0000256" key="7">
    <source>
        <dbReference type="ARBA" id="ARBA00023136"/>
    </source>
</evidence>
<dbReference type="RefSeq" id="WP_073021129.1">
    <property type="nucleotide sequence ID" value="NZ_FQXU01000010.1"/>
</dbReference>
<comment type="similarity">
    <text evidence="2">Belongs to the amino acid-polyamine-organocation (APC) superfamily. Spore germination protein (SGP) (TC 2.A.3.9) family.</text>
</comment>
<dbReference type="Proteomes" id="UP000184241">
    <property type="component" value="Unassembled WGS sequence"/>
</dbReference>
<dbReference type="InterPro" id="IPR004761">
    <property type="entry name" value="Spore_GerAB"/>
</dbReference>
<feature type="transmembrane region" description="Helical" evidence="8">
    <location>
        <begin position="216"/>
        <end position="238"/>
    </location>
</feature>
<evidence type="ECO:0000256" key="6">
    <source>
        <dbReference type="ARBA" id="ARBA00022989"/>
    </source>
</evidence>
<name>A0A1M5ZQD7_9CLOT</name>
<feature type="transmembrane region" description="Helical" evidence="8">
    <location>
        <begin position="333"/>
        <end position="356"/>
    </location>
</feature>
<evidence type="ECO:0000256" key="1">
    <source>
        <dbReference type="ARBA" id="ARBA00004141"/>
    </source>
</evidence>
<dbReference type="NCBIfam" id="TIGR00912">
    <property type="entry name" value="2A0309"/>
    <property type="match status" value="1"/>
</dbReference>
<keyword evidence="7 8" id="KW-0472">Membrane</keyword>
<dbReference type="GO" id="GO:0009847">
    <property type="term" value="P:spore germination"/>
    <property type="evidence" value="ECO:0007669"/>
    <property type="project" value="InterPro"/>
</dbReference>
<protein>
    <submittedName>
        <fullName evidence="9">Spore germination protein KB</fullName>
    </submittedName>
</protein>
<accession>A0A1M5ZQD7</accession>
<dbReference type="PANTHER" id="PTHR34975">
    <property type="entry name" value="SPORE GERMINATION PROTEIN A2"/>
    <property type="match status" value="1"/>
</dbReference>
<reference evidence="9 10" key="1">
    <citation type="submission" date="2016-11" db="EMBL/GenBank/DDBJ databases">
        <authorList>
            <person name="Jaros S."/>
            <person name="Januszkiewicz K."/>
            <person name="Wedrychowicz H."/>
        </authorList>
    </citation>
    <scope>NUCLEOTIDE SEQUENCE [LARGE SCALE GENOMIC DNA]</scope>
    <source>
        <strain evidence="9 10">DSM 6191</strain>
    </source>
</reference>
<proteinExistence type="inferred from homology"/>
<feature type="transmembrane region" description="Helical" evidence="8">
    <location>
        <begin position="110"/>
        <end position="129"/>
    </location>
</feature>